<accession>A0A0F9CEN9</accession>
<dbReference type="PANTHER" id="PTHR42754">
    <property type="entry name" value="ENDOGLUCANASE"/>
    <property type="match status" value="1"/>
</dbReference>
<organism evidence="2">
    <name type="scientific">marine sediment metagenome</name>
    <dbReference type="NCBI Taxonomy" id="412755"/>
    <lineage>
        <taxon>unclassified sequences</taxon>
        <taxon>metagenomes</taxon>
        <taxon>ecological metagenomes</taxon>
    </lineage>
</organism>
<keyword evidence="1" id="KW-1133">Transmembrane helix</keyword>
<gene>
    <name evidence="2" type="ORF">LCGC14_2410970</name>
</gene>
<comment type="caution">
    <text evidence="2">The sequence shown here is derived from an EMBL/GenBank/DDBJ whole genome shotgun (WGS) entry which is preliminary data.</text>
</comment>
<dbReference type="Gene3D" id="2.120.10.30">
    <property type="entry name" value="TolB, C-terminal domain"/>
    <property type="match status" value="1"/>
</dbReference>
<evidence type="ECO:0000313" key="2">
    <source>
        <dbReference type="EMBL" id="KKL24872.1"/>
    </source>
</evidence>
<keyword evidence="1" id="KW-0812">Transmembrane</keyword>
<feature type="non-terminal residue" evidence="2">
    <location>
        <position position="1"/>
    </location>
</feature>
<reference evidence="2" key="1">
    <citation type="journal article" date="2015" name="Nature">
        <title>Complex archaea that bridge the gap between prokaryotes and eukaryotes.</title>
        <authorList>
            <person name="Spang A."/>
            <person name="Saw J.H."/>
            <person name="Jorgensen S.L."/>
            <person name="Zaremba-Niedzwiedzka K."/>
            <person name="Martijn J."/>
            <person name="Lind A.E."/>
            <person name="van Eijk R."/>
            <person name="Schleper C."/>
            <person name="Guy L."/>
            <person name="Ettema T.J."/>
        </authorList>
    </citation>
    <scope>NUCLEOTIDE SEQUENCE</scope>
</reference>
<name>A0A0F9CEN9_9ZZZZ</name>
<protein>
    <submittedName>
        <fullName evidence="2">Uncharacterized protein</fullName>
    </submittedName>
</protein>
<dbReference type="EMBL" id="LAZR01036424">
    <property type="protein sequence ID" value="KKL24872.1"/>
    <property type="molecule type" value="Genomic_DNA"/>
</dbReference>
<dbReference type="NCBIfam" id="NF033507">
    <property type="entry name" value="Loki-CTERM"/>
    <property type="match status" value="1"/>
</dbReference>
<keyword evidence="1" id="KW-0472">Membrane</keyword>
<dbReference type="AlphaFoldDB" id="A0A0F9CEN9"/>
<proteinExistence type="predicted"/>
<dbReference type="SUPFAM" id="SSF101898">
    <property type="entry name" value="NHL repeat"/>
    <property type="match status" value="1"/>
</dbReference>
<sequence>EYGRGVAVDSSDNVYITGGTDSFGVRDRDLILLKYDSYGTPQWYRTWDGSIDSYRNQYYDEGWDVVVDSSDNIYLSVRTWNGAAYFDAALVKYDSSGVQQWDRTWGGSDDEWGRGTAVDSSDNVYLAGFTESYGAGERDMVLVKYGKDVTAPIITIINPQNNKVLGSTSPNFAITIAEPNLDKTWYSVNGGTNITFPGLTGTINQDLWEALPEGNVVITFYANDTLSRTGFQEVTVVKEIAQPYNIPGYNVFFILEIISIVAVIVIKKKLNH</sequence>
<dbReference type="PANTHER" id="PTHR42754:SF1">
    <property type="entry name" value="LIPOPROTEIN"/>
    <property type="match status" value="1"/>
</dbReference>
<evidence type="ECO:0000256" key="1">
    <source>
        <dbReference type="SAM" id="Phobius"/>
    </source>
</evidence>
<feature type="transmembrane region" description="Helical" evidence="1">
    <location>
        <begin position="248"/>
        <end position="266"/>
    </location>
</feature>
<dbReference type="InterPro" id="IPR011042">
    <property type="entry name" value="6-blade_b-propeller_TolB-like"/>
</dbReference>